<dbReference type="Gene3D" id="1.25.40.10">
    <property type="entry name" value="Tetratricopeptide repeat domain"/>
    <property type="match status" value="1"/>
</dbReference>
<dbReference type="GO" id="GO:0009451">
    <property type="term" value="P:RNA modification"/>
    <property type="evidence" value="ECO:0007669"/>
    <property type="project" value="InterPro"/>
</dbReference>
<name>A0AAN8V9B1_9MAGN</name>
<dbReference type="GO" id="GO:0003723">
    <property type="term" value="F:RNA binding"/>
    <property type="evidence" value="ECO:0007669"/>
    <property type="project" value="InterPro"/>
</dbReference>
<evidence type="ECO:0000256" key="1">
    <source>
        <dbReference type="ARBA" id="ARBA00022737"/>
    </source>
</evidence>
<dbReference type="SUPFAM" id="SSF48452">
    <property type="entry name" value="TPR-like"/>
    <property type="match status" value="1"/>
</dbReference>
<keyword evidence="3" id="KW-1185">Reference proteome</keyword>
<comment type="caution">
    <text evidence="2">The sequence shown here is derived from an EMBL/GenBank/DDBJ whole genome shotgun (WGS) entry which is preliminary data.</text>
</comment>
<dbReference type="InterPro" id="IPR046848">
    <property type="entry name" value="E_motif"/>
</dbReference>
<dbReference type="Proteomes" id="UP001370490">
    <property type="component" value="Unassembled WGS sequence"/>
</dbReference>
<dbReference type="InterPro" id="IPR046960">
    <property type="entry name" value="PPR_At4g14850-like_plant"/>
</dbReference>
<dbReference type="NCBIfam" id="TIGR00756">
    <property type="entry name" value="PPR"/>
    <property type="match status" value="1"/>
</dbReference>
<dbReference type="InterPro" id="IPR011990">
    <property type="entry name" value="TPR-like_helical_dom_sf"/>
</dbReference>
<accession>A0AAN8V9B1</accession>
<keyword evidence="1" id="KW-0677">Repeat</keyword>
<proteinExistence type="predicted"/>
<dbReference type="InterPro" id="IPR002885">
    <property type="entry name" value="PPR_rpt"/>
</dbReference>
<dbReference type="PANTHER" id="PTHR47926">
    <property type="entry name" value="PENTATRICOPEPTIDE REPEAT-CONTAINING PROTEIN"/>
    <property type="match status" value="1"/>
</dbReference>
<evidence type="ECO:0000313" key="2">
    <source>
        <dbReference type="EMBL" id="KAK6925976.1"/>
    </source>
</evidence>
<protein>
    <submittedName>
        <fullName evidence="2">E motif</fullName>
    </submittedName>
</protein>
<dbReference type="Pfam" id="PF20431">
    <property type="entry name" value="E_motif"/>
    <property type="match status" value="1"/>
</dbReference>
<gene>
    <name evidence="2" type="ORF">RJ641_007695</name>
</gene>
<dbReference type="AlphaFoldDB" id="A0AAN8V9B1"/>
<dbReference type="Pfam" id="PF12854">
    <property type="entry name" value="PPR_1"/>
    <property type="match status" value="1"/>
</dbReference>
<dbReference type="PANTHER" id="PTHR47926:SF522">
    <property type="entry name" value="TETRATRICOPEPTIDE REPEAT-LIKE SUPERFAMILY PROTEIN"/>
    <property type="match status" value="1"/>
</dbReference>
<evidence type="ECO:0000313" key="3">
    <source>
        <dbReference type="Proteomes" id="UP001370490"/>
    </source>
</evidence>
<dbReference type="EMBL" id="JBAMMX010000015">
    <property type="protein sequence ID" value="KAK6925976.1"/>
    <property type="molecule type" value="Genomic_DNA"/>
</dbReference>
<organism evidence="2 3">
    <name type="scientific">Dillenia turbinata</name>
    <dbReference type="NCBI Taxonomy" id="194707"/>
    <lineage>
        <taxon>Eukaryota</taxon>
        <taxon>Viridiplantae</taxon>
        <taxon>Streptophyta</taxon>
        <taxon>Embryophyta</taxon>
        <taxon>Tracheophyta</taxon>
        <taxon>Spermatophyta</taxon>
        <taxon>Magnoliopsida</taxon>
        <taxon>eudicotyledons</taxon>
        <taxon>Gunneridae</taxon>
        <taxon>Pentapetalae</taxon>
        <taxon>Dilleniales</taxon>
        <taxon>Dilleniaceae</taxon>
        <taxon>Dillenia</taxon>
    </lineage>
</organism>
<sequence>METLNSMNKERGIVPRMEHYACVVDVFCRSGNLEEAVEFISSMPITADALVWHTLLGACLVHGNKEIAKHAAKMIIKQDPDDPAAYILLSNLYSSSGQWEDVAEIRKIMKQREYGKRARLQLG</sequence>
<reference evidence="2 3" key="1">
    <citation type="submission" date="2023-12" db="EMBL/GenBank/DDBJ databases">
        <title>A high-quality genome assembly for Dillenia turbinata (Dilleniales).</title>
        <authorList>
            <person name="Chanderbali A."/>
        </authorList>
    </citation>
    <scope>NUCLEOTIDE SEQUENCE [LARGE SCALE GENOMIC DNA]</scope>
    <source>
        <strain evidence="2">LSX21</strain>
        <tissue evidence="2">Leaf</tissue>
    </source>
</reference>